<name>W6MJA6_9ASCO</name>
<evidence type="ECO:0000256" key="2">
    <source>
        <dbReference type="ARBA" id="ARBA00023242"/>
    </source>
</evidence>
<dbReference type="EMBL" id="HG793127">
    <property type="protein sequence ID" value="CDK26346.1"/>
    <property type="molecule type" value="Genomic_DNA"/>
</dbReference>
<dbReference type="GO" id="GO:0005634">
    <property type="term" value="C:nucleus"/>
    <property type="evidence" value="ECO:0007669"/>
    <property type="project" value="UniProtKB-SubCell"/>
</dbReference>
<gene>
    <name evidence="4" type="ORF">KUCA_T00002317001</name>
</gene>
<sequence length="506" mass="57317">MTPKDYHTGKASLDQTDDYDGTLMTTGPEKKKAGTSPIPIGTHDHRNFMGTIMEGVNVDEIFMKLFGEVPLSPPLMSIAMTSYNTSQSLTMLPIHSNLAGISPVEQQLLNYFVTAICPYCICYPNIKQPAQPNPEMNPYLYLIVPLAMRSTIVFNVLIATSAKQLVMLGEKEYSKIATSYTAKVLIELPDIIQSKQKNNDADWDDVLTVIIMLCFTDIASNCGSSWLVHLNGAKQFLRDSSVRNSMSPISKFFVRYFVSHEVMGETSWENRAGRVNAIPQPIADDQYMLRLKNDYSTDIDLVLGCSPYLITLIHKTNVLGACYEDLELEAPEDRVDFENDILEKKEILSQEITNMVQRFDSSDESATHVRTIAEIKKLAARLYLFARVDIENSYYGGTFGTYQFAEKMRKIGKLASRLVELQKTLPDTYVTLLWPLFVLGIVCANDEEIRWFVLDALTRMQKTRELRSVRTARTVVLSVWKEKDLGRPCVRWKDILKDKCNTLSLA</sequence>
<dbReference type="InterPro" id="IPR021858">
    <property type="entry name" value="Fun_TF"/>
</dbReference>
<keyword evidence="5" id="KW-1185">Reference proteome</keyword>
<keyword evidence="2" id="KW-0539">Nucleus</keyword>
<dbReference type="RefSeq" id="XP_022458352.1">
    <property type="nucleotide sequence ID" value="XM_022602558.1"/>
</dbReference>
<dbReference type="PANTHER" id="PTHR37534">
    <property type="entry name" value="TRANSCRIPTIONAL ACTIVATOR PROTEIN UGA3"/>
    <property type="match status" value="1"/>
</dbReference>
<dbReference type="GO" id="GO:0045944">
    <property type="term" value="P:positive regulation of transcription by RNA polymerase II"/>
    <property type="evidence" value="ECO:0007669"/>
    <property type="project" value="TreeGrafter"/>
</dbReference>
<proteinExistence type="predicted"/>
<accession>W6MJA6</accession>
<dbReference type="GeneID" id="34519740"/>
<reference evidence="4" key="2">
    <citation type="submission" date="2014-02" db="EMBL/GenBank/DDBJ databases">
        <title>Complete DNA sequence of /Kuraishia capsulata/ illustrates novel genomic features among budding yeasts (/Saccharomycotina/).</title>
        <authorList>
            <person name="Morales L."/>
            <person name="Noel B."/>
            <person name="Porcel B."/>
            <person name="Marcet-Houben M."/>
            <person name="Hullo M-F."/>
            <person name="Sacerdot C."/>
            <person name="Tekaia F."/>
            <person name="Leh-Louis V."/>
            <person name="Despons L."/>
            <person name="Khanna V."/>
            <person name="Aury J-M."/>
            <person name="Barbe V."/>
            <person name="Couloux A."/>
            <person name="Labadie K."/>
            <person name="Pelletier E."/>
            <person name="Souciet J-L."/>
            <person name="Boekhout T."/>
            <person name="Gabaldon T."/>
            <person name="Wincker P."/>
            <person name="Dujon B."/>
        </authorList>
    </citation>
    <scope>NUCLEOTIDE SEQUENCE</scope>
    <source>
        <strain evidence="4">CBS 1993</strain>
    </source>
</reference>
<protein>
    <submittedName>
        <fullName evidence="4">Uncharacterized protein</fullName>
    </submittedName>
</protein>
<dbReference type="GO" id="GO:0000976">
    <property type="term" value="F:transcription cis-regulatory region binding"/>
    <property type="evidence" value="ECO:0007669"/>
    <property type="project" value="TreeGrafter"/>
</dbReference>
<comment type="subcellular location">
    <subcellularLocation>
        <location evidence="1">Nucleus</location>
    </subcellularLocation>
</comment>
<evidence type="ECO:0000256" key="1">
    <source>
        <dbReference type="ARBA" id="ARBA00004123"/>
    </source>
</evidence>
<dbReference type="OrthoDB" id="5069333at2759"/>
<reference evidence="4" key="1">
    <citation type="submission" date="2013-12" db="EMBL/GenBank/DDBJ databases">
        <authorList>
            <person name="Genoscope - CEA"/>
        </authorList>
    </citation>
    <scope>NUCLEOTIDE SEQUENCE</scope>
    <source>
        <strain evidence="4">CBS 1993</strain>
    </source>
</reference>
<dbReference type="GO" id="GO:0003700">
    <property type="term" value="F:DNA-binding transcription factor activity"/>
    <property type="evidence" value="ECO:0007669"/>
    <property type="project" value="TreeGrafter"/>
</dbReference>
<dbReference type="STRING" id="1382522.W6MJA6"/>
<dbReference type="AlphaFoldDB" id="W6MJA6"/>
<evidence type="ECO:0000313" key="5">
    <source>
        <dbReference type="Proteomes" id="UP000019384"/>
    </source>
</evidence>
<feature type="region of interest" description="Disordered" evidence="3">
    <location>
        <begin position="1"/>
        <end position="40"/>
    </location>
</feature>
<evidence type="ECO:0000256" key="3">
    <source>
        <dbReference type="SAM" id="MobiDB-lite"/>
    </source>
</evidence>
<dbReference type="PANTHER" id="PTHR37534:SF49">
    <property type="entry name" value="LYSINE BIOSYNTHESIS REGULATORY PROTEIN LYS14"/>
    <property type="match status" value="1"/>
</dbReference>
<dbReference type="HOGENOM" id="CLU_015493_3_2_1"/>
<dbReference type="Proteomes" id="UP000019384">
    <property type="component" value="Unassembled WGS sequence"/>
</dbReference>
<evidence type="ECO:0000313" key="4">
    <source>
        <dbReference type="EMBL" id="CDK26346.1"/>
    </source>
</evidence>
<dbReference type="Pfam" id="PF11951">
    <property type="entry name" value="Fungal_trans_2"/>
    <property type="match status" value="1"/>
</dbReference>
<organism evidence="4 5">
    <name type="scientific">Kuraishia capsulata CBS 1993</name>
    <dbReference type="NCBI Taxonomy" id="1382522"/>
    <lineage>
        <taxon>Eukaryota</taxon>
        <taxon>Fungi</taxon>
        <taxon>Dikarya</taxon>
        <taxon>Ascomycota</taxon>
        <taxon>Saccharomycotina</taxon>
        <taxon>Pichiomycetes</taxon>
        <taxon>Pichiales</taxon>
        <taxon>Pichiaceae</taxon>
        <taxon>Kuraishia</taxon>
    </lineage>
</organism>